<reference evidence="1 2" key="1">
    <citation type="submission" date="2016-01" db="EMBL/GenBank/DDBJ databases">
        <title>Complete genome sequence of strain Lentibacillus amyloliquefaciens LAM0015T isolated from saline sediment.</title>
        <authorList>
            <person name="Wang J.-L."/>
            <person name="He M.-X."/>
        </authorList>
    </citation>
    <scope>NUCLEOTIDE SEQUENCE [LARGE SCALE GENOMIC DNA]</scope>
    <source>
        <strain evidence="1 2">LAM0015</strain>
    </source>
</reference>
<dbReference type="PANTHER" id="PTHR39179">
    <property type="entry name" value="SPORE COAT PROTEIN I"/>
    <property type="match status" value="1"/>
</dbReference>
<evidence type="ECO:0008006" key="3">
    <source>
        <dbReference type="Google" id="ProtNLM"/>
    </source>
</evidence>
<dbReference type="KEGG" id="lao:AOX59_00495"/>
<sequence>MRDFLEAYYGIQPWDKMIWNGIEGHKDDKYIYFIMSCDQKEIIHMEQAALAYFLYENNYSQMTIPLPNSQGEWYTPYLESYYMVLRAENTSTVKPIVHGEELAALHAVGSMYPYEPQTISSYGQWKGLWIDKLTAFEEKVEWEARDTPNAYYRLLMDSLPYVSGLSENAIQYMQESESDRRFHEADQGTIVFSRYDGQLNQPFLWMTDLAYDHPTRDLAEYIRYKLLEKENPADEIRVFLDNYQKVVPLSIFGWRLLYARLLYPIHLFDIIGRGFLTRQHGTLYTELSDMLDRQSVYEKRMRQFFENAGVNCEELQIPVLHWL</sequence>
<dbReference type="SUPFAM" id="SSF56112">
    <property type="entry name" value="Protein kinase-like (PK-like)"/>
    <property type="match status" value="1"/>
</dbReference>
<dbReference type="Gene3D" id="3.90.1200.10">
    <property type="match status" value="1"/>
</dbReference>
<dbReference type="Proteomes" id="UP000050331">
    <property type="component" value="Chromosome"/>
</dbReference>
<proteinExistence type="predicted"/>
<evidence type="ECO:0000313" key="1">
    <source>
        <dbReference type="EMBL" id="ALX47208.1"/>
    </source>
</evidence>
<dbReference type="PANTHER" id="PTHR39179:SF2">
    <property type="entry name" value="ENDOSPORE COAT-ASSOCIATED PROTEIN YUTH"/>
    <property type="match status" value="1"/>
</dbReference>
<dbReference type="OrthoDB" id="2986702at2"/>
<dbReference type="STRING" id="1472767.AOX59_00495"/>
<keyword evidence="2" id="KW-1185">Reference proteome</keyword>
<dbReference type="EMBL" id="CP013862">
    <property type="protein sequence ID" value="ALX47208.1"/>
    <property type="molecule type" value="Genomic_DNA"/>
</dbReference>
<protein>
    <recommendedName>
        <fullName evidence="3">Spore coat protein YutH</fullName>
    </recommendedName>
</protein>
<organism evidence="1 2">
    <name type="scientific">Lentibacillus amyloliquefaciens</name>
    <dbReference type="NCBI Taxonomy" id="1472767"/>
    <lineage>
        <taxon>Bacteria</taxon>
        <taxon>Bacillati</taxon>
        <taxon>Bacillota</taxon>
        <taxon>Bacilli</taxon>
        <taxon>Bacillales</taxon>
        <taxon>Bacillaceae</taxon>
        <taxon>Lentibacillus</taxon>
    </lineage>
</organism>
<name>A0A0U4DPG7_9BACI</name>
<dbReference type="GO" id="GO:0042601">
    <property type="term" value="C:endospore-forming forespore"/>
    <property type="evidence" value="ECO:0007669"/>
    <property type="project" value="TreeGrafter"/>
</dbReference>
<gene>
    <name evidence="1" type="ORF">AOX59_00495</name>
</gene>
<dbReference type="InterPro" id="IPR011009">
    <property type="entry name" value="Kinase-like_dom_sf"/>
</dbReference>
<dbReference type="AlphaFoldDB" id="A0A0U4DPG7"/>
<evidence type="ECO:0000313" key="2">
    <source>
        <dbReference type="Proteomes" id="UP000050331"/>
    </source>
</evidence>
<dbReference type="InterPro" id="IPR047175">
    <property type="entry name" value="CotS-like"/>
</dbReference>
<accession>A0A0U4DPG7</accession>